<accession>A0AAD5Y2A7</accession>
<evidence type="ECO:0000313" key="3">
    <source>
        <dbReference type="Proteomes" id="UP001211065"/>
    </source>
</evidence>
<dbReference type="PANTHER" id="PTHR31131:SF6">
    <property type="entry name" value="CASTOR ACT DOMAIN-CONTAINING PROTEIN"/>
    <property type="match status" value="1"/>
</dbReference>
<dbReference type="AlphaFoldDB" id="A0AAD5Y2A7"/>
<organism evidence="2 3">
    <name type="scientific">Clydaea vesicula</name>
    <dbReference type="NCBI Taxonomy" id="447962"/>
    <lineage>
        <taxon>Eukaryota</taxon>
        <taxon>Fungi</taxon>
        <taxon>Fungi incertae sedis</taxon>
        <taxon>Chytridiomycota</taxon>
        <taxon>Chytridiomycota incertae sedis</taxon>
        <taxon>Chytridiomycetes</taxon>
        <taxon>Lobulomycetales</taxon>
        <taxon>Lobulomycetaceae</taxon>
        <taxon>Clydaea</taxon>
    </lineage>
</organism>
<dbReference type="PIRSF" id="PIRSF008459">
    <property type="entry name" value="UCP008459"/>
    <property type="match status" value="1"/>
</dbReference>
<dbReference type="Gene3D" id="3.30.2130.10">
    <property type="entry name" value="VC0802-like"/>
    <property type="match status" value="1"/>
</dbReference>
<name>A0AAD5Y2A7_9FUNG</name>
<dbReference type="GO" id="GO:0046394">
    <property type="term" value="P:carboxylic acid biosynthetic process"/>
    <property type="evidence" value="ECO:0007669"/>
    <property type="project" value="UniProtKB-ARBA"/>
</dbReference>
<keyword evidence="3" id="KW-1185">Reference proteome</keyword>
<dbReference type="EMBL" id="JADGJW010000102">
    <property type="protein sequence ID" value="KAJ3224166.1"/>
    <property type="molecule type" value="Genomic_DNA"/>
</dbReference>
<dbReference type="InterPro" id="IPR045865">
    <property type="entry name" value="ACT-like_dom_sf"/>
</dbReference>
<reference evidence="2" key="1">
    <citation type="submission" date="2020-05" db="EMBL/GenBank/DDBJ databases">
        <title>Phylogenomic resolution of chytrid fungi.</title>
        <authorList>
            <person name="Stajich J.E."/>
            <person name="Amses K."/>
            <person name="Simmons R."/>
            <person name="Seto K."/>
            <person name="Myers J."/>
            <person name="Bonds A."/>
            <person name="Quandt C.A."/>
            <person name="Barry K."/>
            <person name="Liu P."/>
            <person name="Grigoriev I."/>
            <person name="Longcore J.E."/>
            <person name="James T.Y."/>
        </authorList>
    </citation>
    <scope>NUCLEOTIDE SEQUENCE</scope>
    <source>
        <strain evidence="2">JEL0476</strain>
    </source>
</reference>
<dbReference type="InterPro" id="IPR016540">
    <property type="entry name" value="UCP008459"/>
</dbReference>
<dbReference type="Proteomes" id="UP001211065">
    <property type="component" value="Unassembled WGS sequence"/>
</dbReference>
<dbReference type="SUPFAM" id="SSF55021">
    <property type="entry name" value="ACT-like"/>
    <property type="match status" value="1"/>
</dbReference>
<gene>
    <name evidence="2" type="ORF">HK099_000157</name>
</gene>
<dbReference type="GO" id="GO:0006520">
    <property type="term" value="P:amino acid metabolic process"/>
    <property type="evidence" value="ECO:0007669"/>
    <property type="project" value="UniProtKB-ARBA"/>
</dbReference>
<comment type="caution">
    <text evidence="2">The sequence shown here is derived from an EMBL/GenBank/DDBJ whole genome shotgun (WGS) entry which is preliminary data.</text>
</comment>
<proteinExistence type="predicted"/>
<dbReference type="InterPro" id="IPR051719">
    <property type="entry name" value="CASTOR_mTORC1"/>
</dbReference>
<dbReference type="InterPro" id="IPR027795">
    <property type="entry name" value="CASTOR_ACT_dom"/>
</dbReference>
<protein>
    <recommendedName>
        <fullName evidence="1">CASTOR ACT domain-containing protein</fullName>
    </recommendedName>
</protein>
<sequence>MIPTANVSTIFESISSAKFFNLTQTSDEISVVVPATVNLLEYSAVEFNFRCFKVHGPLDFSLIGILSFISTCLADQKVSIFAVSTYDTDYVMVNEEKVDLAVDTFKKKGIKVIEDAHF</sequence>
<dbReference type="Pfam" id="PF13840">
    <property type="entry name" value="ACT_7"/>
    <property type="match status" value="1"/>
</dbReference>
<feature type="domain" description="CASTOR ACT" evidence="1">
    <location>
        <begin position="46"/>
        <end position="105"/>
    </location>
</feature>
<evidence type="ECO:0000259" key="1">
    <source>
        <dbReference type="Pfam" id="PF13840"/>
    </source>
</evidence>
<dbReference type="PANTHER" id="PTHR31131">
    <property type="entry name" value="CHROMOSOME 1, WHOLE GENOME SHOTGUN SEQUENCE"/>
    <property type="match status" value="1"/>
</dbReference>
<evidence type="ECO:0000313" key="2">
    <source>
        <dbReference type="EMBL" id="KAJ3224166.1"/>
    </source>
</evidence>